<dbReference type="Gene3D" id="3.40.50.300">
    <property type="entry name" value="P-loop containing nucleotide triphosphate hydrolases"/>
    <property type="match status" value="1"/>
</dbReference>
<evidence type="ECO:0000256" key="1">
    <source>
        <dbReference type="ARBA" id="ARBA00022614"/>
    </source>
</evidence>
<dbReference type="Pfam" id="PF23282">
    <property type="entry name" value="WHD_ROQ1"/>
    <property type="match status" value="1"/>
</dbReference>
<proteinExistence type="predicted"/>
<feature type="domain" description="TIR" evidence="6">
    <location>
        <begin position="22"/>
        <end position="197"/>
    </location>
</feature>
<dbReference type="InterPro" id="IPR036390">
    <property type="entry name" value="WH_DNA-bd_sf"/>
</dbReference>
<dbReference type="SUPFAM" id="SSF52200">
    <property type="entry name" value="Toll/Interleukin receptor TIR domain"/>
    <property type="match status" value="1"/>
</dbReference>
<dbReference type="InterPro" id="IPR044974">
    <property type="entry name" value="Disease_R_plants"/>
</dbReference>
<dbReference type="AlphaFoldDB" id="A0AAP0CKF2"/>
<comment type="caution">
    <text evidence="7">The sequence shown here is derived from an EMBL/GenBank/DDBJ whole genome shotgun (WGS) entry which is preliminary data.</text>
</comment>
<gene>
    <name evidence="7" type="ORF">SSX86_023186</name>
</gene>
<keyword evidence="1" id="KW-0433">Leucine-rich repeat</keyword>
<evidence type="ECO:0000256" key="5">
    <source>
        <dbReference type="SAM" id="MobiDB-lite"/>
    </source>
</evidence>
<dbReference type="InterPro" id="IPR042197">
    <property type="entry name" value="Apaf_helical"/>
</dbReference>
<dbReference type="SMART" id="SM00255">
    <property type="entry name" value="TIR"/>
    <property type="match status" value="1"/>
</dbReference>
<dbReference type="InterPro" id="IPR027417">
    <property type="entry name" value="P-loop_NTPase"/>
</dbReference>
<dbReference type="PRINTS" id="PR00364">
    <property type="entry name" value="DISEASERSIST"/>
</dbReference>
<dbReference type="Gene3D" id="1.10.8.430">
    <property type="entry name" value="Helical domain of apoptotic protease-activating factors"/>
    <property type="match status" value="1"/>
</dbReference>
<evidence type="ECO:0000313" key="8">
    <source>
        <dbReference type="Proteomes" id="UP001408789"/>
    </source>
</evidence>
<keyword evidence="4" id="KW-0520">NAD</keyword>
<evidence type="ECO:0000256" key="4">
    <source>
        <dbReference type="ARBA" id="ARBA00023027"/>
    </source>
</evidence>
<dbReference type="PANTHER" id="PTHR11017:SF313">
    <property type="entry name" value="TIR DOMAIN, P-LOOP CONTAINING NUCLEOSIDE TRIPHOSPHATE HYDROLASE"/>
    <property type="match status" value="1"/>
</dbReference>
<dbReference type="Gene3D" id="3.40.50.10140">
    <property type="entry name" value="Toll/interleukin-1 receptor homology (TIR) domain"/>
    <property type="match status" value="1"/>
</dbReference>
<dbReference type="PROSITE" id="PS50104">
    <property type="entry name" value="TIR"/>
    <property type="match status" value="1"/>
</dbReference>
<organism evidence="7 8">
    <name type="scientific">Deinandra increscens subsp. villosa</name>
    <dbReference type="NCBI Taxonomy" id="3103831"/>
    <lineage>
        <taxon>Eukaryota</taxon>
        <taxon>Viridiplantae</taxon>
        <taxon>Streptophyta</taxon>
        <taxon>Embryophyta</taxon>
        <taxon>Tracheophyta</taxon>
        <taxon>Spermatophyta</taxon>
        <taxon>Magnoliopsida</taxon>
        <taxon>eudicotyledons</taxon>
        <taxon>Gunneridae</taxon>
        <taxon>Pentapetalae</taxon>
        <taxon>asterids</taxon>
        <taxon>campanulids</taxon>
        <taxon>Asterales</taxon>
        <taxon>Asteraceae</taxon>
        <taxon>Asteroideae</taxon>
        <taxon>Heliantheae alliance</taxon>
        <taxon>Madieae</taxon>
        <taxon>Madiinae</taxon>
        <taxon>Deinandra</taxon>
    </lineage>
</organism>
<dbReference type="InterPro" id="IPR002182">
    <property type="entry name" value="NB-ARC"/>
</dbReference>
<dbReference type="PANTHER" id="PTHR11017">
    <property type="entry name" value="LEUCINE-RICH REPEAT-CONTAINING PROTEIN"/>
    <property type="match status" value="1"/>
</dbReference>
<dbReference type="FunFam" id="3.40.50.10140:FF:000007">
    <property type="entry name" value="Disease resistance protein (TIR-NBS-LRR class)"/>
    <property type="match status" value="1"/>
</dbReference>
<dbReference type="InterPro" id="IPR058192">
    <property type="entry name" value="WHD_ROQ1-like"/>
</dbReference>
<keyword evidence="2" id="KW-0677">Repeat</keyword>
<dbReference type="Pfam" id="PF01582">
    <property type="entry name" value="TIR"/>
    <property type="match status" value="1"/>
</dbReference>
<dbReference type="SUPFAM" id="SSF52540">
    <property type="entry name" value="P-loop containing nucleoside triphosphate hydrolases"/>
    <property type="match status" value="1"/>
</dbReference>
<dbReference type="InterPro" id="IPR035897">
    <property type="entry name" value="Toll_tir_struct_dom_sf"/>
</dbReference>
<keyword evidence="3" id="KW-0611">Plant defense</keyword>
<feature type="region of interest" description="Disordered" evidence="5">
    <location>
        <begin position="130"/>
        <end position="151"/>
    </location>
</feature>
<dbReference type="InterPro" id="IPR000157">
    <property type="entry name" value="TIR_dom"/>
</dbReference>
<dbReference type="SUPFAM" id="SSF52058">
    <property type="entry name" value="L domain-like"/>
    <property type="match status" value="1"/>
</dbReference>
<dbReference type="GO" id="GO:0043531">
    <property type="term" value="F:ADP binding"/>
    <property type="evidence" value="ECO:0007669"/>
    <property type="project" value="InterPro"/>
</dbReference>
<dbReference type="PROSITE" id="PS51450">
    <property type="entry name" value="LRR"/>
    <property type="match status" value="1"/>
</dbReference>
<dbReference type="InterPro" id="IPR032675">
    <property type="entry name" value="LRR_dom_sf"/>
</dbReference>
<evidence type="ECO:0000256" key="2">
    <source>
        <dbReference type="ARBA" id="ARBA00022737"/>
    </source>
</evidence>
<accession>A0AAP0CKF2</accession>
<name>A0AAP0CKF2_9ASTR</name>
<dbReference type="GO" id="GO:0007165">
    <property type="term" value="P:signal transduction"/>
    <property type="evidence" value="ECO:0007669"/>
    <property type="project" value="InterPro"/>
</dbReference>
<dbReference type="Proteomes" id="UP001408789">
    <property type="component" value="Unassembled WGS sequence"/>
</dbReference>
<evidence type="ECO:0000256" key="3">
    <source>
        <dbReference type="ARBA" id="ARBA00022821"/>
    </source>
</evidence>
<evidence type="ECO:0000313" key="7">
    <source>
        <dbReference type="EMBL" id="KAK9058345.1"/>
    </source>
</evidence>
<dbReference type="SUPFAM" id="SSF46785">
    <property type="entry name" value="Winged helix' DNA-binding domain"/>
    <property type="match status" value="1"/>
</dbReference>
<sequence>MVVLTEHSSGSPSSSSSHDHTYRYDVFLSFRGADTRNSFTDHLYNALVDAGIITFLDDEEIETGEQLKPELESAIQSSRASIIVLSKNYASSTWCLDELVLILEQKTKFNQIVIPIFYDVEPTHVRKQQSSFGEAMEKHKKRMETESDADKRTELAEKMESWKRALTQVADLKGKDAKDGKETELIKEVVTNIHRRLGVLLSNTLPRLIGRDHYIESISSWLVDGSCNANDILTIVGIGGIGKTSLAKYVFQLHSTKFHKSSFIEGINTRCREKFTGLLGLQKQLHGDISKKIQLQVNDVSVYTSILENALVHKKVFIVLDDIGSLDQLDALIGSKGLHRGSKVIVTTNDMSLTERCALFNTQVQSKHTEVLLDGLWESKSLELLCIHAFKSQNPKEGYKEVSEKLAKYCDGHPLALEVLGRSLYKRDVAYWEECIEGLKKEPHSRIKGALKMSVDSLPSENDKDLFKHIACFFVGTDRYVSETILKACNINTRSGITHLTERCLLSTAWNNTLMMHQLVQDIGRDLVRQESPYKPGERSRLWCHEESFEVLQHKKGTENLIGLAFDMRMLRKENLRGSLELKTDAFIKMDSLKLLRLDFVKINGSYKYISKELRWLSMHGFQFKSIPLDIPMENLVALDMSYSNIESFDMSYSYSQRFVSGLKWLIGSSSKEKPLLRSLKILDLSFCEQLHSLGGFLELPALEWLIVRNCIRLIEVCESIEQCVDLLHVDLRYCYKLKNVPISIGKLKKIKTLLLDGCSPRQSQIEMWDMNSSQSSPSTIPSDLKFFTFSLPRSLIRLSLANNNLSNESFPMDLSCLSMLEELWLDNNPIVSIPICMHYEFGVCNMFYQVNEMRDWISSRSKGSSISFTILSSPNKL</sequence>
<reference evidence="7 8" key="1">
    <citation type="submission" date="2024-04" db="EMBL/GenBank/DDBJ databases">
        <title>The reference genome of an endangered Asteraceae, Deinandra increscens subsp. villosa, native to the Central Coast of California.</title>
        <authorList>
            <person name="Guilliams M."/>
            <person name="Hasenstab-Lehman K."/>
            <person name="Meyer R."/>
            <person name="Mcevoy S."/>
        </authorList>
    </citation>
    <scope>NUCLEOTIDE SEQUENCE [LARGE SCALE GENOMIC DNA]</scope>
    <source>
        <tissue evidence="7">Leaf</tissue>
    </source>
</reference>
<dbReference type="Pfam" id="PF00931">
    <property type="entry name" value="NB-ARC"/>
    <property type="match status" value="1"/>
</dbReference>
<evidence type="ECO:0000259" key="6">
    <source>
        <dbReference type="PROSITE" id="PS50104"/>
    </source>
</evidence>
<keyword evidence="8" id="KW-1185">Reference proteome</keyword>
<dbReference type="GO" id="GO:0006952">
    <property type="term" value="P:defense response"/>
    <property type="evidence" value="ECO:0007669"/>
    <property type="project" value="UniProtKB-KW"/>
</dbReference>
<dbReference type="Gene3D" id="3.80.10.10">
    <property type="entry name" value="Ribonuclease Inhibitor"/>
    <property type="match status" value="2"/>
</dbReference>
<protein>
    <recommendedName>
        <fullName evidence="6">TIR domain-containing protein</fullName>
    </recommendedName>
</protein>
<dbReference type="EMBL" id="JBCNJP010000023">
    <property type="protein sequence ID" value="KAK9058345.1"/>
    <property type="molecule type" value="Genomic_DNA"/>
</dbReference>
<dbReference type="InterPro" id="IPR001611">
    <property type="entry name" value="Leu-rich_rpt"/>
</dbReference>